<dbReference type="OrthoDB" id="9547406at2759"/>
<dbReference type="RefSeq" id="XP_009018328.1">
    <property type="nucleotide sequence ID" value="XM_009020080.1"/>
</dbReference>
<reference evidence="4" key="3">
    <citation type="submission" date="2015-06" db="UniProtKB">
        <authorList>
            <consortium name="EnsemblMetazoa"/>
        </authorList>
    </citation>
    <scope>IDENTIFICATION</scope>
</reference>
<dbReference type="InterPro" id="IPR003347">
    <property type="entry name" value="JmjC_dom"/>
</dbReference>
<dbReference type="Proteomes" id="UP000015101">
    <property type="component" value="Unassembled WGS sequence"/>
</dbReference>
<dbReference type="EnsemblMetazoa" id="HelroT80169">
    <property type="protein sequence ID" value="HelroP80169"/>
    <property type="gene ID" value="HelroG80169"/>
</dbReference>
<dbReference type="PANTHER" id="PTHR10694">
    <property type="entry name" value="LYSINE-SPECIFIC DEMETHYLASE"/>
    <property type="match status" value="1"/>
</dbReference>
<evidence type="ECO:0008006" key="6">
    <source>
        <dbReference type="Google" id="ProtNLM"/>
    </source>
</evidence>
<reference evidence="3 5" key="2">
    <citation type="journal article" date="2013" name="Nature">
        <title>Insights into bilaterian evolution from three spiralian genomes.</title>
        <authorList>
            <person name="Simakov O."/>
            <person name="Marletaz F."/>
            <person name="Cho S.J."/>
            <person name="Edsinger-Gonzales E."/>
            <person name="Havlak P."/>
            <person name="Hellsten U."/>
            <person name="Kuo D.H."/>
            <person name="Larsson T."/>
            <person name="Lv J."/>
            <person name="Arendt D."/>
            <person name="Savage R."/>
            <person name="Osoegawa K."/>
            <person name="de Jong P."/>
            <person name="Grimwood J."/>
            <person name="Chapman J.A."/>
            <person name="Shapiro H."/>
            <person name="Aerts A."/>
            <person name="Otillar R.P."/>
            <person name="Terry A.Y."/>
            <person name="Boore J.L."/>
            <person name="Grigoriev I.V."/>
            <person name="Lindberg D.R."/>
            <person name="Seaver E.C."/>
            <person name="Weisblat D.A."/>
            <person name="Putnam N.H."/>
            <person name="Rokhsar D.S."/>
        </authorList>
    </citation>
    <scope>NUCLEOTIDE SEQUENCE</scope>
</reference>
<accession>T1G3Y5</accession>
<dbReference type="Pfam" id="PF02375">
    <property type="entry name" value="JmjN"/>
    <property type="match status" value="1"/>
</dbReference>
<dbReference type="SMART" id="SM00558">
    <property type="entry name" value="JmjC"/>
    <property type="match status" value="1"/>
</dbReference>
<dbReference type="GeneID" id="20215783"/>
<dbReference type="GO" id="GO:0006338">
    <property type="term" value="P:chromatin remodeling"/>
    <property type="evidence" value="ECO:0000318"/>
    <property type="project" value="GO_Central"/>
</dbReference>
<dbReference type="GO" id="GO:0005634">
    <property type="term" value="C:nucleus"/>
    <property type="evidence" value="ECO:0000318"/>
    <property type="project" value="GO_Central"/>
</dbReference>
<dbReference type="InParanoid" id="T1G3Y5"/>
<sequence>MDNLKIMVFRPTMSEFKDFSKYIAKIEKQGAHLAGLAKIIPPKEWVVRKNGYHDIGHLVIPCPITQEISGREGVYEVFNIEPRKLKKGGMTVDEFKAKAHNKEHSTPYHTDADDLERRYWTNVSYNPALYGADVSGSLFDEDQHVWNIGHLNTILDSVFATLGDEGKGGLKIEGVNTAYLYFGMWKSAFAWHTEDMDLYSINYLHFGAPKFWYAVPPKFGRRLERVAQMFFKNKADKCPAYLRHKSCLLSPLILKKFNVPFNKMVQEEGEIMITFPYSYHAGFNHGFNCAESTNFATERWIEYGKRCKRCYCIKEMVQINMDCFVERYQPHLYDDWLNDRDVAPHPEDDEKKKVNRSMTLAG</sequence>
<dbReference type="CTD" id="20215783"/>
<feature type="domain" description="JmjN" evidence="1">
    <location>
        <begin position="6"/>
        <end position="48"/>
    </location>
</feature>
<evidence type="ECO:0000259" key="2">
    <source>
        <dbReference type="PROSITE" id="PS51184"/>
    </source>
</evidence>
<dbReference type="InterPro" id="IPR003349">
    <property type="entry name" value="JmjN"/>
</dbReference>
<dbReference type="PROSITE" id="PS51184">
    <property type="entry name" value="JMJC"/>
    <property type="match status" value="1"/>
</dbReference>
<reference evidence="5" key="1">
    <citation type="submission" date="2012-12" db="EMBL/GenBank/DDBJ databases">
        <authorList>
            <person name="Hellsten U."/>
            <person name="Grimwood J."/>
            <person name="Chapman J.A."/>
            <person name="Shapiro H."/>
            <person name="Aerts A."/>
            <person name="Otillar R.P."/>
            <person name="Terry A.Y."/>
            <person name="Boore J.L."/>
            <person name="Simakov O."/>
            <person name="Marletaz F."/>
            <person name="Cho S.-J."/>
            <person name="Edsinger-Gonzales E."/>
            <person name="Havlak P."/>
            <person name="Kuo D.-H."/>
            <person name="Larsson T."/>
            <person name="Lv J."/>
            <person name="Arendt D."/>
            <person name="Savage R."/>
            <person name="Osoegawa K."/>
            <person name="de Jong P."/>
            <person name="Lindberg D.R."/>
            <person name="Seaver E.C."/>
            <person name="Weisblat D.A."/>
            <person name="Putnam N.H."/>
            <person name="Grigoriev I.V."/>
            <person name="Rokhsar D.S."/>
        </authorList>
    </citation>
    <scope>NUCLEOTIDE SEQUENCE</scope>
</reference>
<protein>
    <recommendedName>
        <fullName evidence="6">JmjC domain-containing protein</fullName>
    </recommendedName>
</protein>
<dbReference type="SMART" id="SM00545">
    <property type="entry name" value="JmjN"/>
    <property type="match status" value="1"/>
</dbReference>
<gene>
    <name evidence="4" type="primary">20215783</name>
    <name evidence="3" type="ORF">HELRODRAFT_80169</name>
</gene>
<dbReference type="AlphaFoldDB" id="T1G3Y5"/>
<organism evidence="4 5">
    <name type="scientific">Helobdella robusta</name>
    <name type="common">Californian leech</name>
    <dbReference type="NCBI Taxonomy" id="6412"/>
    <lineage>
        <taxon>Eukaryota</taxon>
        <taxon>Metazoa</taxon>
        <taxon>Spiralia</taxon>
        <taxon>Lophotrochozoa</taxon>
        <taxon>Annelida</taxon>
        <taxon>Clitellata</taxon>
        <taxon>Hirudinea</taxon>
        <taxon>Rhynchobdellida</taxon>
        <taxon>Glossiphoniidae</taxon>
        <taxon>Helobdella</taxon>
    </lineage>
</organism>
<name>T1G3Y5_HELRO</name>
<dbReference type="Gene3D" id="2.60.120.650">
    <property type="entry name" value="Cupin"/>
    <property type="match status" value="1"/>
</dbReference>
<dbReference type="eggNOG" id="KOG0958">
    <property type="taxonomic scope" value="Eukaryota"/>
</dbReference>
<evidence type="ECO:0000313" key="3">
    <source>
        <dbReference type="EMBL" id="ESO03771.1"/>
    </source>
</evidence>
<dbReference type="PANTHER" id="PTHR10694:SF7">
    <property type="entry name" value="[HISTONE H3]-TRIMETHYL-L-LYSINE(9) DEMETHYLASE"/>
    <property type="match status" value="1"/>
</dbReference>
<dbReference type="GO" id="GO:0010468">
    <property type="term" value="P:regulation of gene expression"/>
    <property type="evidence" value="ECO:0000318"/>
    <property type="project" value="GO_Central"/>
</dbReference>
<proteinExistence type="predicted"/>
<dbReference type="KEGG" id="hro:HELRODRAFT_80169"/>
<dbReference type="PROSITE" id="PS51183">
    <property type="entry name" value="JMJN"/>
    <property type="match status" value="1"/>
</dbReference>
<dbReference type="GO" id="GO:0000785">
    <property type="term" value="C:chromatin"/>
    <property type="evidence" value="ECO:0000318"/>
    <property type="project" value="GO_Central"/>
</dbReference>
<evidence type="ECO:0000313" key="5">
    <source>
        <dbReference type="Proteomes" id="UP000015101"/>
    </source>
</evidence>
<dbReference type="GO" id="GO:0032454">
    <property type="term" value="F:histone H3K9 demethylase activity"/>
    <property type="evidence" value="ECO:0000318"/>
    <property type="project" value="GO_Central"/>
</dbReference>
<dbReference type="HOGENOM" id="CLU_001442_6_0_1"/>
<evidence type="ECO:0000313" key="4">
    <source>
        <dbReference type="EnsemblMetazoa" id="HelroP80169"/>
    </source>
</evidence>
<dbReference type="EMBL" id="AMQM01004549">
    <property type="status" value="NOT_ANNOTATED_CDS"/>
    <property type="molecule type" value="Genomic_DNA"/>
</dbReference>
<dbReference type="EMBL" id="KB096590">
    <property type="protein sequence ID" value="ESO03771.1"/>
    <property type="molecule type" value="Genomic_DNA"/>
</dbReference>
<dbReference type="STRING" id="6412.T1G3Y5"/>
<dbReference type="Pfam" id="PF02373">
    <property type="entry name" value="JmjC"/>
    <property type="match status" value="1"/>
</dbReference>
<feature type="domain" description="JmjC" evidence="2">
    <location>
        <begin position="140"/>
        <end position="312"/>
    </location>
</feature>
<evidence type="ECO:0000259" key="1">
    <source>
        <dbReference type="PROSITE" id="PS51183"/>
    </source>
</evidence>
<keyword evidence="5" id="KW-1185">Reference proteome</keyword>
<dbReference type="SUPFAM" id="SSF51197">
    <property type="entry name" value="Clavaminate synthase-like"/>
    <property type="match status" value="1"/>
</dbReference>
<dbReference type="OMA" id="NWRDDIV"/>